<dbReference type="Proteomes" id="UP000294558">
    <property type="component" value="Unassembled WGS sequence"/>
</dbReference>
<dbReference type="Pfam" id="PF00553">
    <property type="entry name" value="CBM_2"/>
    <property type="match status" value="1"/>
</dbReference>
<dbReference type="PANTHER" id="PTHR46211:SF14">
    <property type="entry name" value="GLYCEROPHOSPHODIESTER PHOSPHODIESTERASE"/>
    <property type="match status" value="1"/>
</dbReference>
<accession>A0A4R7I374</accession>
<dbReference type="InterPro" id="IPR008965">
    <property type="entry name" value="CBM2/CBM3_carb-bd_dom_sf"/>
</dbReference>
<protein>
    <submittedName>
        <fullName evidence="4">Glycerophosphoryl diester phosphodiesterase</fullName>
    </submittedName>
</protein>
<feature type="chain" id="PRO_5020896492" evidence="1">
    <location>
        <begin position="36"/>
        <end position="896"/>
    </location>
</feature>
<gene>
    <name evidence="4" type="ORF">BDK89_3686</name>
</gene>
<evidence type="ECO:0000313" key="4">
    <source>
        <dbReference type="EMBL" id="TDT18072.1"/>
    </source>
</evidence>
<dbReference type="PANTHER" id="PTHR46211">
    <property type="entry name" value="GLYCEROPHOSPHORYL DIESTER PHOSPHODIESTERASE"/>
    <property type="match status" value="1"/>
</dbReference>
<organism evidence="4 5">
    <name type="scientific">Ilumatobacter fluminis</name>
    <dbReference type="NCBI Taxonomy" id="467091"/>
    <lineage>
        <taxon>Bacteria</taxon>
        <taxon>Bacillati</taxon>
        <taxon>Actinomycetota</taxon>
        <taxon>Acidimicrobiia</taxon>
        <taxon>Acidimicrobiales</taxon>
        <taxon>Ilumatobacteraceae</taxon>
        <taxon>Ilumatobacter</taxon>
    </lineage>
</organism>
<reference evidence="4 5" key="1">
    <citation type="submission" date="2019-03" db="EMBL/GenBank/DDBJ databases">
        <title>Sequencing the genomes of 1000 actinobacteria strains.</title>
        <authorList>
            <person name="Klenk H.-P."/>
        </authorList>
    </citation>
    <scope>NUCLEOTIDE SEQUENCE [LARGE SCALE GENOMIC DNA]</scope>
    <source>
        <strain evidence="4 5">DSM 18936</strain>
    </source>
</reference>
<dbReference type="EMBL" id="SOAU01000001">
    <property type="protein sequence ID" value="TDT18072.1"/>
    <property type="molecule type" value="Genomic_DNA"/>
</dbReference>
<dbReference type="AlphaFoldDB" id="A0A4R7I374"/>
<sequence length="896" mass="94461">MKPASLGRRHRAVALSLAGAALASATLVGAGSSSAAPGDVVFAEDFDSTADGTLPDGFLAATGDWSVEDGELIGHMSDSYAPAILTFGDPTLDDFRIEFDMRFDAVNIANRWAGVVTDIAPTGSAPWWQAVVRADGTSVEFAERTASNGWNVTNASTAPAPGVGNDVSVRIDVHGDSGEWFLNDELVLTTDVMTRSDAGVLGFAMTGGTVAYDDIVVTELEPLPTEPEPELFRLEESFDGDSLPEGFTPVSGDWSVHDGRLHLDAPTSIGRITFGPHLDDFEVSATMRFESVNNSSRWAGIMTDAAADGSVPWSHAVMRSTSTATNGIEFAIRTASNGWNVTDRAAAPTNAGVGTDVDVRIIVRGSRGEWYFDDQLVLETNAIARSGDGGLGFIADGARISIDDLVVSELPYEPISFIREPGEGPVTIAHRGNSSVTPENSLAAFESAIRTGAEMFEIDTYTTAEGSNVVMHDGTLDRTTDGTGSTTGVTDEYLRSIDAGSWFSPAYAGQAVPFFEDVLDLANGRGSIVVWEVKNISGPDEMAEAVAQIRERGMEEQVLIQSFNATYIAWARDAAPEIPRAYLSTPSGDPVALARDLELSSWNMSAGWLLGNPEFVTQMHDIGVAVMPYTVNDAATWKALAEISVDGVITDRPAAHIGFRNGSPIDVTVVAPEPVEPTPIAVRVEQAAAQADPSAAWPVAFDVVFAEPVVGFSADDVVVETPVATTTTITELTPGLRYRATVAAVDAPAPSGAVTVTVAAAAATDADGVATAASTSTDNMVEVVIPVEPTAACRLDYDVTATWHGAFIANVEFVNTGDIAWDGWELGWTFLGDEQVRANWSAVMDQTGSDVTVTPAHWNRVIAAGDSVTFGFIGHRGDALPTIPGDVTLDGVRCAG</sequence>
<dbReference type="OrthoDB" id="384721at2"/>
<dbReference type="SUPFAM" id="SSF51695">
    <property type="entry name" value="PLC-like phosphodiesterases"/>
    <property type="match status" value="1"/>
</dbReference>
<dbReference type="GO" id="GO:0004553">
    <property type="term" value="F:hydrolase activity, hydrolyzing O-glycosyl compounds"/>
    <property type="evidence" value="ECO:0007669"/>
    <property type="project" value="InterPro"/>
</dbReference>
<feature type="domain" description="CBM2" evidence="2">
    <location>
        <begin position="786"/>
        <end position="896"/>
    </location>
</feature>
<dbReference type="Gene3D" id="2.60.120.560">
    <property type="entry name" value="Exo-inulinase, domain 1"/>
    <property type="match status" value="2"/>
</dbReference>
<dbReference type="PROSITE" id="PS51173">
    <property type="entry name" value="CBM2"/>
    <property type="match status" value="1"/>
</dbReference>
<keyword evidence="1" id="KW-0732">Signal</keyword>
<dbReference type="InterPro" id="IPR030395">
    <property type="entry name" value="GP_PDE_dom"/>
</dbReference>
<feature type="domain" description="GP-PDE" evidence="3">
    <location>
        <begin position="425"/>
        <end position="660"/>
    </location>
</feature>
<dbReference type="GO" id="GO:0008081">
    <property type="term" value="F:phosphoric diester hydrolase activity"/>
    <property type="evidence" value="ECO:0007669"/>
    <property type="project" value="InterPro"/>
</dbReference>
<dbReference type="Gene3D" id="2.60.40.290">
    <property type="match status" value="1"/>
</dbReference>
<evidence type="ECO:0000259" key="3">
    <source>
        <dbReference type="PROSITE" id="PS51704"/>
    </source>
</evidence>
<dbReference type="GO" id="GO:0005975">
    <property type="term" value="P:carbohydrate metabolic process"/>
    <property type="evidence" value="ECO:0007669"/>
    <property type="project" value="InterPro"/>
</dbReference>
<dbReference type="InterPro" id="IPR017946">
    <property type="entry name" value="PLC-like_Pdiesterase_TIM-brl"/>
</dbReference>
<evidence type="ECO:0000259" key="2">
    <source>
        <dbReference type="PROSITE" id="PS51173"/>
    </source>
</evidence>
<evidence type="ECO:0000256" key="1">
    <source>
        <dbReference type="SAM" id="SignalP"/>
    </source>
</evidence>
<evidence type="ECO:0000313" key="5">
    <source>
        <dbReference type="Proteomes" id="UP000294558"/>
    </source>
</evidence>
<keyword evidence="5" id="KW-1185">Reference proteome</keyword>
<feature type="signal peptide" evidence="1">
    <location>
        <begin position="1"/>
        <end position="35"/>
    </location>
</feature>
<name>A0A4R7I374_9ACTN</name>
<dbReference type="GO" id="GO:0030247">
    <property type="term" value="F:polysaccharide binding"/>
    <property type="evidence" value="ECO:0007669"/>
    <property type="project" value="UniProtKB-UniRule"/>
</dbReference>
<dbReference type="InterPro" id="IPR001919">
    <property type="entry name" value="CBD2"/>
</dbReference>
<dbReference type="InterPro" id="IPR012291">
    <property type="entry name" value="CBM2_carb-bd_dom_sf"/>
</dbReference>
<dbReference type="Pfam" id="PF03009">
    <property type="entry name" value="GDPD"/>
    <property type="match status" value="1"/>
</dbReference>
<dbReference type="GO" id="GO:0006629">
    <property type="term" value="P:lipid metabolic process"/>
    <property type="evidence" value="ECO:0007669"/>
    <property type="project" value="InterPro"/>
</dbReference>
<dbReference type="PROSITE" id="PS51704">
    <property type="entry name" value="GP_PDE"/>
    <property type="match status" value="1"/>
</dbReference>
<dbReference type="SUPFAM" id="SSF49384">
    <property type="entry name" value="Carbohydrate-binding domain"/>
    <property type="match status" value="1"/>
</dbReference>
<dbReference type="Gene3D" id="3.20.20.190">
    <property type="entry name" value="Phosphatidylinositol (PI) phosphodiesterase"/>
    <property type="match status" value="1"/>
</dbReference>
<dbReference type="SMART" id="SM00637">
    <property type="entry name" value="CBD_II"/>
    <property type="match status" value="1"/>
</dbReference>
<dbReference type="RefSeq" id="WP_133870315.1">
    <property type="nucleotide sequence ID" value="NZ_SOAU01000001.1"/>
</dbReference>
<proteinExistence type="predicted"/>
<comment type="caution">
    <text evidence="4">The sequence shown here is derived from an EMBL/GenBank/DDBJ whole genome shotgun (WGS) entry which is preliminary data.</text>
</comment>